<proteinExistence type="predicted"/>
<accession>U2WR69</accession>
<reference evidence="1 2" key="1">
    <citation type="journal article" date="2014" name="FEMS Microbiol. Ecol.">
        <title>Genomic differentiation among two strains of the PS1 clade isolated from geographically separated marine habitats.</title>
        <authorList>
            <person name="Jimenez-Infante F."/>
            <person name="Ngugi D.K."/>
            <person name="Alam I."/>
            <person name="Rashid M."/>
            <person name="Baalawi W."/>
            <person name="Kamau A.A."/>
            <person name="Bajic V.B."/>
            <person name="Stingl U."/>
        </authorList>
    </citation>
    <scope>NUCLEOTIDE SEQUENCE [LARGE SCALE GENOMIC DNA]</scope>
    <source>
        <strain evidence="1 2">RS24</strain>
    </source>
</reference>
<evidence type="ECO:0000313" key="2">
    <source>
        <dbReference type="Proteomes" id="UP000016762"/>
    </source>
</evidence>
<dbReference type="RefSeq" id="WP_021778011.1">
    <property type="nucleotide sequence ID" value="NZ_AWXE01000005.1"/>
</dbReference>
<dbReference type="eggNOG" id="COG2982">
    <property type="taxonomic scope" value="Bacteria"/>
</dbReference>
<dbReference type="InterPro" id="IPR043709">
    <property type="entry name" value="DUF5649"/>
</dbReference>
<dbReference type="AlphaFoldDB" id="U2WR69"/>
<protein>
    <submittedName>
        <fullName evidence="1">Uncharacterized protein</fullName>
    </submittedName>
</protein>
<gene>
    <name evidence="1" type="ORF">RS24_02109</name>
</gene>
<dbReference type="EMBL" id="AWXE01000005">
    <property type="protein sequence ID" value="ERL46038.1"/>
    <property type="molecule type" value="Genomic_DNA"/>
</dbReference>
<organism evidence="1 2">
    <name type="scientific">Candidatus Micropelagius thuwalensis</name>
    <dbReference type="NCBI Taxonomy" id="1397666"/>
    <lineage>
        <taxon>Bacteria</taxon>
        <taxon>Pseudomonadati</taxon>
        <taxon>Pseudomonadota</taxon>
        <taxon>Alphaproteobacteria</taxon>
        <taxon>PS1 clade</taxon>
        <taxon>Candidatus Micropelagius</taxon>
    </lineage>
</organism>
<sequence length="176" mass="17008">DFGGVVSASGGSISLADIGSLTLGTIVSANDFTVSSAGALDLGTATIGGSMTATSSGGDITQSGSLSVVSTTNISAGSGQVALSNASNDFGGVVSASGGSISLANSGTLTLGAIDTDGEFSISSSGGVGLNDEGMISELKLILASLGVFYTKEIEFLDYNSCKTSSSIFSAGCSIQ</sequence>
<dbReference type="Proteomes" id="UP000016762">
    <property type="component" value="Unassembled WGS sequence"/>
</dbReference>
<name>U2WR69_9PROT</name>
<evidence type="ECO:0000313" key="1">
    <source>
        <dbReference type="EMBL" id="ERL46038.1"/>
    </source>
</evidence>
<dbReference type="Pfam" id="PF18886">
    <property type="entry name" value="DUF5649"/>
    <property type="match status" value="1"/>
</dbReference>
<comment type="caution">
    <text evidence="1">The sequence shown here is derived from an EMBL/GenBank/DDBJ whole genome shotgun (WGS) entry which is preliminary data.</text>
</comment>
<keyword evidence="2" id="KW-1185">Reference proteome</keyword>
<feature type="non-terminal residue" evidence="1">
    <location>
        <position position="1"/>
    </location>
</feature>